<organism evidence="2 3">
    <name type="scientific">Triangularia setosa</name>
    <dbReference type="NCBI Taxonomy" id="2587417"/>
    <lineage>
        <taxon>Eukaryota</taxon>
        <taxon>Fungi</taxon>
        <taxon>Dikarya</taxon>
        <taxon>Ascomycota</taxon>
        <taxon>Pezizomycotina</taxon>
        <taxon>Sordariomycetes</taxon>
        <taxon>Sordariomycetidae</taxon>
        <taxon>Sordariales</taxon>
        <taxon>Podosporaceae</taxon>
        <taxon>Triangularia</taxon>
    </lineage>
</organism>
<keyword evidence="1" id="KW-1133">Transmembrane helix</keyword>
<protein>
    <submittedName>
        <fullName evidence="2">Uncharacterized protein</fullName>
    </submittedName>
</protein>
<dbReference type="Proteomes" id="UP001302321">
    <property type="component" value="Unassembled WGS sequence"/>
</dbReference>
<dbReference type="AlphaFoldDB" id="A0AAN6WHV5"/>
<gene>
    <name evidence="2" type="ORF">QBC36DRAFT_229803</name>
</gene>
<reference evidence="2" key="1">
    <citation type="journal article" date="2023" name="Mol. Phylogenet. Evol.">
        <title>Genome-scale phylogeny and comparative genomics of the fungal order Sordariales.</title>
        <authorList>
            <person name="Hensen N."/>
            <person name="Bonometti L."/>
            <person name="Westerberg I."/>
            <person name="Brannstrom I.O."/>
            <person name="Guillou S."/>
            <person name="Cros-Aarteil S."/>
            <person name="Calhoun S."/>
            <person name="Haridas S."/>
            <person name="Kuo A."/>
            <person name="Mondo S."/>
            <person name="Pangilinan J."/>
            <person name="Riley R."/>
            <person name="LaButti K."/>
            <person name="Andreopoulos B."/>
            <person name="Lipzen A."/>
            <person name="Chen C."/>
            <person name="Yan M."/>
            <person name="Daum C."/>
            <person name="Ng V."/>
            <person name="Clum A."/>
            <person name="Steindorff A."/>
            <person name="Ohm R.A."/>
            <person name="Martin F."/>
            <person name="Silar P."/>
            <person name="Natvig D.O."/>
            <person name="Lalanne C."/>
            <person name="Gautier V."/>
            <person name="Ament-Velasquez S.L."/>
            <person name="Kruys A."/>
            <person name="Hutchinson M.I."/>
            <person name="Powell A.J."/>
            <person name="Barry K."/>
            <person name="Miller A.N."/>
            <person name="Grigoriev I.V."/>
            <person name="Debuchy R."/>
            <person name="Gladieux P."/>
            <person name="Hiltunen Thoren M."/>
            <person name="Johannesson H."/>
        </authorList>
    </citation>
    <scope>NUCLEOTIDE SEQUENCE</scope>
    <source>
        <strain evidence="2">CBS 892.96</strain>
    </source>
</reference>
<reference evidence="2" key="2">
    <citation type="submission" date="2023-05" db="EMBL/GenBank/DDBJ databases">
        <authorList>
            <consortium name="Lawrence Berkeley National Laboratory"/>
            <person name="Steindorff A."/>
            <person name="Hensen N."/>
            <person name="Bonometti L."/>
            <person name="Westerberg I."/>
            <person name="Brannstrom I.O."/>
            <person name="Guillou S."/>
            <person name="Cros-Aarteil S."/>
            <person name="Calhoun S."/>
            <person name="Haridas S."/>
            <person name="Kuo A."/>
            <person name="Mondo S."/>
            <person name="Pangilinan J."/>
            <person name="Riley R."/>
            <person name="Labutti K."/>
            <person name="Andreopoulos B."/>
            <person name="Lipzen A."/>
            <person name="Chen C."/>
            <person name="Yanf M."/>
            <person name="Daum C."/>
            <person name="Ng V."/>
            <person name="Clum A."/>
            <person name="Ohm R."/>
            <person name="Martin F."/>
            <person name="Silar P."/>
            <person name="Natvig D."/>
            <person name="Lalanne C."/>
            <person name="Gautier V."/>
            <person name="Ament-Velasquez S.L."/>
            <person name="Kruys A."/>
            <person name="Hutchinson M.I."/>
            <person name="Powell A.J."/>
            <person name="Barry K."/>
            <person name="Miller A.N."/>
            <person name="Grigoriev I.V."/>
            <person name="Debuchy R."/>
            <person name="Gladieux P."/>
            <person name="Thoren M.H."/>
            <person name="Johannesson H."/>
        </authorList>
    </citation>
    <scope>NUCLEOTIDE SEQUENCE</scope>
    <source>
        <strain evidence="2">CBS 892.96</strain>
    </source>
</reference>
<proteinExistence type="predicted"/>
<evidence type="ECO:0000256" key="1">
    <source>
        <dbReference type="SAM" id="Phobius"/>
    </source>
</evidence>
<sequence>MDILVMFHAEKMRRLFDWAVPLWSSCPSIGVLDYYNNTTRKHAGKLCRWYKKHILFIIIIIIIIIIHS</sequence>
<keyword evidence="1" id="KW-0472">Membrane</keyword>
<accession>A0AAN6WHV5</accession>
<keyword evidence="3" id="KW-1185">Reference proteome</keyword>
<evidence type="ECO:0000313" key="3">
    <source>
        <dbReference type="Proteomes" id="UP001302321"/>
    </source>
</evidence>
<keyword evidence="1" id="KW-0812">Transmembrane</keyword>
<evidence type="ECO:0000313" key="2">
    <source>
        <dbReference type="EMBL" id="KAK4180422.1"/>
    </source>
</evidence>
<dbReference type="EMBL" id="MU866099">
    <property type="protein sequence ID" value="KAK4180422.1"/>
    <property type="molecule type" value="Genomic_DNA"/>
</dbReference>
<comment type="caution">
    <text evidence="2">The sequence shown here is derived from an EMBL/GenBank/DDBJ whole genome shotgun (WGS) entry which is preliminary data.</text>
</comment>
<name>A0AAN6WHV5_9PEZI</name>
<feature type="transmembrane region" description="Helical" evidence="1">
    <location>
        <begin position="49"/>
        <end position="67"/>
    </location>
</feature>